<comment type="caution">
    <text evidence="2">The sequence shown here is derived from an EMBL/GenBank/DDBJ whole genome shotgun (WGS) entry which is preliminary data.</text>
</comment>
<organism evidence="2 3">
    <name type="scientific">Faecalibacter rhinopitheci</name>
    <dbReference type="NCBI Taxonomy" id="2779678"/>
    <lineage>
        <taxon>Bacteria</taxon>
        <taxon>Pseudomonadati</taxon>
        <taxon>Bacteroidota</taxon>
        <taxon>Flavobacteriia</taxon>
        <taxon>Flavobacteriales</taxon>
        <taxon>Weeksellaceae</taxon>
        <taxon>Faecalibacter</taxon>
    </lineage>
</organism>
<sequence>MIQITLKYSVLTDEVAFLAIKQDEVEHVNGYLPVFYIHVFFSIFVLLIGLVQLFPIAKIVPRRIHQWLGYAYVIIVVIFAAPSGIFIGYYANGGLGAKFAFIILGILWIFYTIRALVRIKNKNFKGHQRDMWRSYALTLSALTLRLWKVIIVYLFKPNPMEAYIVVAWLGWVLNLILIEIYINYSKK</sequence>
<feature type="transmembrane region" description="Helical" evidence="1">
    <location>
        <begin position="35"/>
        <end position="55"/>
    </location>
</feature>
<feature type="transmembrane region" description="Helical" evidence="1">
    <location>
        <begin position="67"/>
        <end position="89"/>
    </location>
</feature>
<evidence type="ECO:0000256" key="1">
    <source>
        <dbReference type="SAM" id="Phobius"/>
    </source>
</evidence>
<dbReference type="EMBL" id="JADGIK010000010">
    <property type="protein sequence ID" value="MBF0598237.1"/>
    <property type="molecule type" value="Genomic_DNA"/>
</dbReference>
<keyword evidence="1" id="KW-0472">Membrane</keyword>
<protein>
    <submittedName>
        <fullName evidence="2">DUF2306 domain-containing protein</fullName>
    </submittedName>
</protein>
<feature type="transmembrane region" description="Helical" evidence="1">
    <location>
        <begin position="95"/>
        <end position="113"/>
    </location>
</feature>
<dbReference type="Proteomes" id="UP000608754">
    <property type="component" value="Unassembled WGS sequence"/>
</dbReference>
<keyword evidence="1" id="KW-1133">Transmembrane helix</keyword>
<dbReference type="Pfam" id="PF10067">
    <property type="entry name" value="DUF2306"/>
    <property type="match status" value="1"/>
</dbReference>
<feature type="transmembrane region" description="Helical" evidence="1">
    <location>
        <begin position="162"/>
        <end position="182"/>
    </location>
</feature>
<dbReference type="RefSeq" id="WP_194183810.1">
    <property type="nucleotide sequence ID" value="NZ_JADGIK010000010.1"/>
</dbReference>
<keyword evidence="1" id="KW-0812">Transmembrane</keyword>
<gene>
    <name evidence="2" type="ORF">IM532_12435</name>
</gene>
<name>A0A8J7FPC6_9FLAO</name>
<accession>A0A8J7FPC6</accession>
<feature type="transmembrane region" description="Helical" evidence="1">
    <location>
        <begin position="134"/>
        <end position="156"/>
    </location>
</feature>
<dbReference type="InterPro" id="IPR018750">
    <property type="entry name" value="DUF2306_membrane"/>
</dbReference>
<reference evidence="2" key="1">
    <citation type="submission" date="2020-10" db="EMBL/GenBank/DDBJ databases">
        <authorList>
            <person name="Lu T."/>
            <person name="Wang Q."/>
            <person name="Han X."/>
        </authorList>
    </citation>
    <scope>NUCLEOTIDE SEQUENCE</scope>
    <source>
        <strain evidence="2">WQ 117</strain>
    </source>
</reference>
<dbReference type="AlphaFoldDB" id="A0A8J7FPC6"/>
<proteinExistence type="predicted"/>
<evidence type="ECO:0000313" key="3">
    <source>
        <dbReference type="Proteomes" id="UP000608754"/>
    </source>
</evidence>
<evidence type="ECO:0000313" key="2">
    <source>
        <dbReference type="EMBL" id="MBF0598237.1"/>
    </source>
</evidence>
<keyword evidence="3" id="KW-1185">Reference proteome</keyword>